<dbReference type="GO" id="GO:0097361">
    <property type="term" value="C:cytosolic [4Fe-4S] assembly targeting complex"/>
    <property type="evidence" value="ECO:0007669"/>
    <property type="project" value="UniProtKB-UniRule"/>
</dbReference>
<keyword evidence="4" id="KW-0227">DNA damage</keyword>
<keyword evidence="8" id="KW-1185">Reference proteome</keyword>
<accession>A0A1S7UI70</accession>
<feature type="domain" description="MMS19 C-terminal" evidence="5">
    <location>
        <begin position="745"/>
        <end position="1079"/>
    </location>
</feature>
<evidence type="ECO:0000256" key="3">
    <source>
        <dbReference type="ARBA" id="ARBA00023242"/>
    </source>
</evidence>
<evidence type="ECO:0000259" key="5">
    <source>
        <dbReference type="Pfam" id="PF12460"/>
    </source>
</evidence>
<evidence type="ECO:0000259" key="6">
    <source>
        <dbReference type="Pfam" id="PF14500"/>
    </source>
</evidence>
<dbReference type="GO" id="GO:0005634">
    <property type="term" value="C:nucleus"/>
    <property type="evidence" value="ECO:0007669"/>
    <property type="project" value="UniProtKB-SubCell"/>
</dbReference>
<comment type="similarity">
    <text evidence="4">Belongs to the MET18/MMS19 family.</text>
</comment>
<feature type="domain" description="MMS19 N-terminal" evidence="6">
    <location>
        <begin position="63"/>
        <end position="325"/>
    </location>
</feature>
<comment type="subcellular location">
    <subcellularLocation>
        <location evidence="1 4">Nucleus</location>
    </subcellularLocation>
</comment>
<reference evidence="7" key="1">
    <citation type="submission" date="2016-03" db="EMBL/GenBank/DDBJ databases">
        <title>Draft genome sequence of Rosellinia necatrix.</title>
        <authorList>
            <person name="Kanematsu S."/>
        </authorList>
    </citation>
    <scope>NUCLEOTIDE SEQUENCE [LARGE SCALE GENOMIC DNA]</scope>
    <source>
        <strain evidence="7">W97</strain>
    </source>
</reference>
<evidence type="ECO:0000313" key="8">
    <source>
        <dbReference type="Proteomes" id="UP000054516"/>
    </source>
</evidence>
<dbReference type="GO" id="GO:0006281">
    <property type="term" value="P:DNA repair"/>
    <property type="evidence" value="ECO:0007669"/>
    <property type="project" value="UniProtKB-UniRule"/>
</dbReference>
<dbReference type="OrthoDB" id="342900at2759"/>
<comment type="function">
    <text evidence="4">Key component of the cytosolic iron-sulfur protein assembly (CIA) complex, a multiprotein complex that mediates the incorporation of iron-sulfur cluster into apoproteins specifically involved in DNA metabolism and genomic integrity. In the CIA complex, MMS19 acts as an adapter between early-acting CIA components and a subset of cellular target iron-sulfur proteins.</text>
</comment>
<dbReference type="Pfam" id="PF14500">
    <property type="entry name" value="MMS19_N"/>
    <property type="match status" value="1"/>
</dbReference>
<dbReference type="EMBL" id="DF977446">
    <property type="protein sequence ID" value="GAP82926.2"/>
    <property type="molecule type" value="Genomic_DNA"/>
</dbReference>
<dbReference type="PANTHER" id="PTHR12891">
    <property type="entry name" value="DNA REPAIR/TRANSCRIPTION PROTEIN MET18/MMS19"/>
    <property type="match status" value="1"/>
</dbReference>
<gene>
    <name evidence="7" type="ORF">SAMD00023353_0104540</name>
</gene>
<dbReference type="InterPro" id="IPR029240">
    <property type="entry name" value="MMS19_N"/>
</dbReference>
<dbReference type="Pfam" id="PF12460">
    <property type="entry name" value="MMS19_C"/>
    <property type="match status" value="1"/>
</dbReference>
<organism evidence="7">
    <name type="scientific">Rosellinia necatrix</name>
    <name type="common">White root-rot fungus</name>
    <dbReference type="NCBI Taxonomy" id="77044"/>
    <lineage>
        <taxon>Eukaryota</taxon>
        <taxon>Fungi</taxon>
        <taxon>Dikarya</taxon>
        <taxon>Ascomycota</taxon>
        <taxon>Pezizomycotina</taxon>
        <taxon>Sordariomycetes</taxon>
        <taxon>Xylariomycetidae</taxon>
        <taxon>Xylariales</taxon>
        <taxon>Xylariaceae</taxon>
        <taxon>Rosellinia</taxon>
    </lineage>
</organism>
<evidence type="ECO:0000256" key="4">
    <source>
        <dbReference type="RuleBase" id="RU367072"/>
    </source>
</evidence>
<evidence type="ECO:0000256" key="2">
    <source>
        <dbReference type="ARBA" id="ARBA00022737"/>
    </source>
</evidence>
<dbReference type="SUPFAM" id="SSF48371">
    <property type="entry name" value="ARM repeat"/>
    <property type="match status" value="1"/>
</dbReference>
<dbReference type="GO" id="GO:0016226">
    <property type="term" value="P:iron-sulfur cluster assembly"/>
    <property type="evidence" value="ECO:0007669"/>
    <property type="project" value="UniProtKB-UniRule"/>
</dbReference>
<proteinExistence type="inferred from homology"/>
<dbReference type="AlphaFoldDB" id="A0A1S7UI70"/>
<dbReference type="PANTHER" id="PTHR12891:SF0">
    <property type="entry name" value="MMS19 NUCLEOTIDE EXCISION REPAIR PROTEIN HOMOLOG"/>
    <property type="match status" value="1"/>
</dbReference>
<protein>
    <recommendedName>
        <fullName evidence="4">MMS19 nucleotide excision repair protein</fullName>
    </recommendedName>
</protein>
<dbReference type="STRING" id="77044.A0A1S7UI70"/>
<sequence length="1188" mass="131982">MATIPKFDELALKYVLADKDEKDQLRAISEQAAQAIEESTNKRVTIGQWVASVSRWMQSSGDDDLISRAQALDFLASTLQVLSRRNDTLNADQVKLLVTFFSSLFENDHRAGITASSKALRQLVAMKHFQPSLGNEIIQSVCKLGDGFKLQAPTTRLEIYHLFWDLLGISDVAHDLEYRHGATSGFILDLLNLCRNERDPENLMLWFAILKVFLQNFRPSTDVTSEIFKAFSTYFPISLRPSATPSTITTDDLKMALRSCFSAHRCISSLSIPFLVDKLDKVDQTVAVKVDILLTLDACIVKYDDPTQSIVPHADKIWGSLKYEVRNGEIQDIIKATLKVLCSLTGRLDGEYLQSFLDNAWRDLKEDIPDPRYTAQAGRLLIAVVGAAPEAFALLMPRALEHIKKAIKNNNSVLHKRHLMALMSSVVKLRLHLVSGLRPDQYQSEDEGLLLDDYFGDSLFHDLYQPFWEEHSAASSPIEYVSILREAMQGLGALVGQKPSTKARMGRLCSDSTCEAIFSLLAKPVIVCPLKGPKYFNSVEDNVPLDLLEAGEEALRNAVPLYPPSFRYLLLQYLTSVQDAYRLQTHSLDLNSQIRSVSATLCSLIHSGTLEPDACWLNEVALINTFLQGLQWMLSEKADPKFLVVFIDAIHVTLKRALKQGETWDTNSGLTKEKFYDLARSFEANDTPEADLDQLGTTEMLEGKGAGSRRPRRAFCFYVVQKLYRRFTSLTESTIVTLAGDLSGGNPDLVSREDILLNQLGQLAASVIRTFNEDEQKALELDSEAFFLFHTQGSDPAMIPALPSCVSAADEFRTAPLSLGIIQGLWPGAIRTEIHVPALNNLVDTLTTTPTRCSEAARAAMDALLCVLANKFNVPSSSTLLEQRILSQQPLITRVHALIGRHLAANTTDSKLQIFRSALHYLAGDIARPLTGSNQNLLLTLIIEGGAMDIMTGRQLAQNLGLLVMPRECLSDDNHAIRKKLRLGWFYHRNVIPYLDRCFIGGGVEEREAVNRAVGIFSILRHVDYNIYASEVAQIVRIGIRSLSTFKVGVETESLLAVLLHILGEDPAELRGHLAALIEGSIAVYGMARNVADAAKFDPAAAGKQGGSDYRSKISRINARDRDPIATRMYTLNLFQKLTESGYDAHLLLPHRRGLLRTLATACGDAVREIRRTALKARQAWEALDQSG</sequence>
<keyword evidence="3 4" id="KW-0539">Nucleus</keyword>
<evidence type="ECO:0000313" key="7">
    <source>
        <dbReference type="EMBL" id="GAP82926.2"/>
    </source>
</evidence>
<dbReference type="GO" id="GO:0051604">
    <property type="term" value="P:protein maturation"/>
    <property type="evidence" value="ECO:0007669"/>
    <property type="project" value="UniProtKB-UniRule"/>
</dbReference>
<dbReference type="Proteomes" id="UP000054516">
    <property type="component" value="Unassembled WGS sequence"/>
</dbReference>
<keyword evidence="2" id="KW-0677">Repeat</keyword>
<dbReference type="OMA" id="RYFNDAC"/>
<name>A0A1S7UI70_ROSNE</name>
<keyword evidence="4" id="KW-0234">DNA repair</keyword>
<dbReference type="InterPro" id="IPR024687">
    <property type="entry name" value="MMS19_C"/>
</dbReference>
<dbReference type="InterPro" id="IPR016024">
    <property type="entry name" value="ARM-type_fold"/>
</dbReference>
<dbReference type="InterPro" id="IPR039920">
    <property type="entry name" value="MMS19"/>
</dbReference>
<evidence type="ECO:0000256" key="1">
    <source>
        <dbReference type="ARBA" id="ARBA00004123"/>
    </source>
</evidence>